<sequence>MQISAFLLPFTVAAAAAAAEARLPTHLTQALQYRRNLAARQDLDDPKLYCGENYSDCGDGWCCRQGTDCAGKLYDIPVCKNPTVTATYLQTEPAIPYENTDEALSSLESALSKMTQGVVGFPTTLVSGGDATDTVSPQQTTGGAAVDAVAPFGRVVGVVGAIWGLAALGGAGWVLL</sequence>
<dbReference type="OrthoDB" id="3792495at2759"/>
<accession>A0A6G1JNA9</accession>
<reference evidence="2" key="1">
    <citation type="journal article" date="2020" name="Stud. Mycol.">
        <title>101 Dothideomycetes genomes: a test case for predicting lifestyles and emergence of pathogens.</title>
        <authorList>
            <person name="Haridas S."/>
            <person name="Albert R."/>
            <person name="Binder M."/>
            <person name="Bloem J."/>
            <person name="Labutti K."/>
            <person name="Salamov A."/>
            <person name="Andreopoulos B."/>
            <person name="Baker S."/>
            <person name="Barry K."/>
            <person name="Bills G."/>
            <person name="Bluhm B."/>
            <person name="Cannon C."/>
            <person name="Castanera R."/>
            <person name="Culley D."/>
            <person name="Daum C."/>
            <person name="Ezra D."/>
            <person name="Gonzalez J."/>
            <person name="Henrissat B."/>
            <person name="Kuo A."/>
            <person name="Liang C."/>
            <person name="Lipzen A."/>
            <person name="Lutzoni F."/>
            <person name="Magnuson J."/>
            <person name="Mondo S."/>
            <person name="Nolan M."/>
            <person name="Ohm R."/>
            <person name="Pangilinan J."/>
            <person name="Park H.-J."/>
            <person name="Ramirez L."/>
            <person name="Alfaro M."/>
            <person name="Sun H."/>
            <person name="Tritt A."/>
            <person name="Yoshinaga Y."/>
            <person name="Zwiers L.-H."/>
            <person name="Turgeon B."/>
            <person name="Goodwin S."/>
            <person name="Spatafora J."/>
            <person name="Crous P."/>
            <person name="Grigoriev I."/>
        </authorList>
    </citation>
    <scope>NUCLEOTIDE SEQUENCE</scope>
    <source>
        <strain evidence="2">CBS 122367</strain>
    </source>
</reference>
<dbReference type="EMBL" id="MU005569">
    <property type="protein sequence ID" value="KAF2692052.1"/>
    <property type="molecule type" value="Genomic_DNA"/>
</dbReference>
<dbReference type="AlphaFoldDB" id="A0A6G1JNA9"/>
<gene>
    <name evidence="2" type="ORF">K458DRAFT_482671</name>
</gene>
<protein>
    <submittedName>
        <fullName evidence="2">Uncharacterized protein</fullName>
    </submittedName>
</protein>
<evidence type="ECO:0000313" key="2">
    <source>
        <dbReference type="EMBL" id="KAF2692052.1"/>
    </source>
</evidence>
<proteinExistence type="predicted"/>
<dbReference type="Proteomes" id="UP000799291">
    <property type="component" value="Unassembled WGS sequence"/>
</dbReference>
<keyword evidence="1" id="KW-0732">Signal</keyword>
<keyword evidence="3" id="KW-1185">Reference proteome</keyword>
<evidence type="ECO:0000313" key="3">
    <source>
        <dbReference type="Proteomes" id="UP000799291"/>
    </source>
</evidence>
<evidence type="ECO:0000256" key="1">
    <source>
        <dbReference type="SAM" id="SignalP"/>
    </source>
</evidence>
<name>A0A6G1JNA9_9PLEO</name>
<organism evidence="2 3">
    <name type="scientific">Lentithecium fluviatile CBS 122367</name>
    <dbReference type="NCBI Taxonomy" id="1168545"/>
    <lineage>
        <taxon>Eukaryota</taxon>
        <taxon>Fungi</taxon>
        <taxon>Dikarya</taxon>
        <taxon>Ascomycota</taxon>
        <taxon>Pezizomycotina</taxon>
        <taxon>Dothideomycetes</taxon>
        <taxon>Pleosporomycetidae</taxon>
        <taxon>Pleosporales</taxon>
        <taxon>Massarineae</taxon>
        <taxon>Lentitheciaceae</taxon>
        <taxon>Lentithecium</taxon>
    </lineage>
</organism>
<feature type="chain" id="PRO_5026233010" evidence="1">
    <location>
        <begin position="22"/>
        <end position="176"/>
    </location>
</feature>
<feature type="signal peptide" evidence="1">
    <location>
        <begin position="1"/>
        <end position="21"/>
    </location>
</feature>